<evidence type="ECO:0000313" key="3">
    <source>
        <dbReference type="Proteomes" id="UP000278962"/>
    </source>
</evidence>
<dbReference type="Proteomes" id="UP000278962">
    <property type="component" value="Unassembled WGS sequence"/>
</dbReference>
<evidence type="ECO:0000259" key="1">
    <source>
        <dbReference type="Pfam" id="PF04480"/>
    </source>
</evidence>
<evidence type="ECO:0000313" key="2">
    <source>
        <dbReference type="EMBL" id="RKQ90346.1"/>
    </source>
</evidence>
<dbReference type="Pfam" id="PF04480">
    <property type="entry name" value="DUF559"/>
    <property type="match status" value="1"/>
</dbReference>
<accession>A0A660L7K1</accession>
<dbReference type="SUPFAM" id="SSF52980">
    <property type="entry name" value="Restriction endonuclease-like"/>
    <property type="match status" value="1"/>
</dbReference>
<organism evidence="2 3">
    <name type="scientific">Solirubrobacter pauli</name>
    <dbReference type="NCBI Taxonomy" id="166793"/>
    <lineage>
        <taxon>Bacteria</taxon>
        <taxon>Bacillati</taxon>
        <taxon>Actinomycetota</taxon>
        <taxon>Thermoleophilia</taxon>
        <taxon>Solirubrobacterales</taxon>
        <taxon>Solirubrobacteraceae</taxon>
        <taxon>Solirubrobacter</taxon>
    </lineage>
</organism>
<dbReference type="InterPro" id="IPR011335">
    <property type="entry name" value="Restrct_endonuc-II-like"/>
</dbReference>
<protein>
    <submittedName>
        <fullName evidence="2">Uncharacterized protein DUF559</fullName>
    </submittedName>
</protein>
<comment type="caution">
    <text evidence="2">The sequence shown here is derived from an EMBL/GenBank/DDBJ whole genome shotgun (WGS) entry which is preliminary data.</text>
</comment>
<dbReference type="AlphaFoldDB" id="A0A660L7K1"/>
<reference evidence="2 3" key="1">
    <citation type="submission" date="2018-10" db="EMBL/GenBank/DDBJ databases">
        <title>Genomic Encyclopedia of Archaeal and Bacterial Type Strains, Phase II (KMG-II): from individual species to whole genera.</title>
        <authorList>
            <person name="Goeker M."/>
        </authorList>
    </citation>
    <scope>NUCLEOTIDE SEQUENCE [LARGE SCALE GENOMIC DNA]</scope>
    <source>
        <strain evidence="2 3">DSM 14954</strain>
    </source>
</reference>
<sequence length="247" mass="27218">MLHRIHPGVYAVGSPTLSVQARFLAATKATNGVLSHYSAASLWRLVDLDAAAPPQVTVTTRGTRRVDGIEVHRTRRPFKTMRLDGIPVTTPARALADASRALAPIPLCRAAREALTLRRATVKELLGHTKPLDEALALGFVPTQTVLEDTVDDLIRTTFEPPIAQQTLVLDGIPTTPDFRWPHLQLCVEADGRQFHEHELARQDDAAKQARLEAHGERVVRVTWTQATTQPQQTLQRLRNAGAPLRG</sequence>
<keyword evidence="3" id="KW-1185">Reference proteome</keyword>
<dbReference type="EMBL" id="RBIL01000001">
    <property type="protein sequence ID" value="RKQ90346.1"/>
    <property type="molecule type" value="Genomic_DNA"/>
</dbReference>
<gene>
    <name evidence="2" type="ORF">C8N24_0147</name>
</gene>
<dbReference type="InterPro" id="IPR007569">
    <property type="entry name" value="DUF559"/>
</dbReference>
<name>A0A660L7K1_9ACTN</name>
<feature type="domain" description="DUF559" evidence="1">
    <location>
        <begin position="178"/>
        <end position="238"/>
    </location>
</feature>
<dbReference type="Gene3D" id="3.40.960.10">
    <property type="entry name" value="VSR Endonuclease"/>
    <property type="match status" value="1"/>
</dbReference>
<proteinExistence type="predicted"/>